<feature type="transmembrane region" description="Helical" evidence="1">
    <location>
        <begin position="121"/>
        <end position="143"/>
    </location>
</feature>
<dbReference type="Proteomes" id="UP000095751">
    <property type="component" value="Unassembled WGS sequence"/>
</dbReference>
<feature type="transmembrane region" description="Helical" evidence="1">
    <location>
        <begin position="75"/>
        <end position="100"/>
    </location>
</feature>
<accession>A0A1E7ELY4</accession>
<dbReference type="AlphaFoldDB" id="A0A1E7ELY4"/>
<protein>
    <submittedName>
        <fullName evidence="2">Uncharacterized protein</fullName>
    </submittedName>
</protein>
<keyword evidence="1" id="KW-0812">Transmembrane</keyword>
<dbReference type="InParanoid" id="A0A1E7ELY4"/>
<proteinExistence type="predicted"/>
<dbReference type="EMBL" id="KV784395">
    <property type="protein sequence ID" value="OEU06847.1"/>
    <property type="molecule type" value="Genomic_DNA"/>
</dbReference>
<evidence type="ECO:0000313" key="2">
    <source>
        <dbReference type="EMBL" id="OEU06847.1"/>
    </source>
</evidence>
<name>A0A1E7ELY4_9STRA</name>
<keyword evidence="3" id="KW-1185">Reference proteome</keyword>
<sequence length="214" mass="24200">MTVKNNDGIFPREVFMEAFLNNDKNNNLNINNNLNNLNNSDYVENNNLKSGGNYNDYIKDESSLSSSDSSRKIDIWILARYCSIIAPYIGILGIIQLLYLTFNYHCGGGINNKFATKRSKFLLFITYVIASVFQFSAFTIMIASPQLLSFIINDEVTQEQFCSFSFSSTIESTSRNNNSIICRFDSGAWLSPGAGIGYFIIAFITLFYYTIIIL</sequence>
<evidence type="ECO:0000256" key="1">
    <source>
        <dbReference type="SAM" id="Phobius"/>
    </source>
</evidence>
<keyword evidence="1" id="KW-0472">Membrane</keyword>
<keyword evidence="1" id="KW-1133">Transmembrane helix</keyword>
<feature type="transmembrane region" description="Helical" evidence="1">
    <location>
        <begin position="195"/>
        <end position="213"/>
    </location>
</feature>
<gene>
    <name evidence="2" type="ORF">FRACYDRAFT_252665</name>
</gene>
<reference evidence="2 3" key="1">
    <citation type="submission" date="2016-09" db="EMBL/GenBank/DDBJ databases">
        <title>Extensive genetic diversity and differential bi-allelic expression allows diatom success in the polar Southern Ocean.</title>
        <authorList>
            <consortium name="DOE Joint Genome Institute"/>
            <person name="Mock T."/>
            <person name="Otillar R.P."/>
            <person name="Strauss J."/>
            <person name="Dupont C."/>
            <person name="Frickenhaus S."/>
            <person name="Maumus F."/>
            <person name="Mcmullan M."/>
            <person name="Sanges R."/>
            <person name="Schmutz J."/>
            <person name="Toseland A."/>
            <person name="Valas R."/>
            <person name="Veluchamy A."/>
            <person name="Ward B.J."/>
            <person name="Allen A."/>
            <person name="Barry K."/>
            <person name="Falciatore A."/>
            <person name="Ferrante M."/>
            <person name="Fortunato A.E."/>
            <person name="Gloeckner G."/>
            <person name="Gruber A."/>
            <person name="Hipkin R."/>
            <person name="Janech M."/>
            <person name="Kroth P."/>
            <person name="Leese F."/>
            <person name="Lindquist E."/>
            <person name="Lyon B.R."/>
            <person name="Martin J."/>
            <person name="Mayer C."/>
            <person name="Parker M."/>
            <person name="Quesneville H."/>
            <person name="Raymond J."/>
            <person name="Uhlig C."/>
            <person name="Valentin K.U."/>
            <person name="Worden A.Z."/>
            <person name="Armbrust E.V."/>
            <person name="Bowler C."/>
            <person name="Green B."/>
            <person name="Moulton V."/>
            <person name="Van Oosterhout C."/>
            <person name="Grigoriev I."/>
        </authorList>
    </citation>
    <scope>NUCLEOTIDE SEQUENCE [LARGE SCALE GENOMIC DNA]</scope>
    <source>
        <strain evidence="2 3">CCMP1102</strain>
    </source>
</reference>
<evidence type="ECO:0000313" key="3">
    <source>
        <dbReference type="Proteomes" id="UP000095751"/>
    </source>
</evidence>
<dbReference type="KEGG" id="fcy:FRACYDRAFT_252665"/>
<organism evidence="2 3">
    <name type="scientific">Fragilariopsis cylindrus CCMP1102</name>
    <dbReference type="NCBI Taxonomy" id="635003"/>
    <lineage>
        <taxon>Eukaryota</taxon>
        <taxon>Sar</taxon>
        <taxon>Stramenopiles</taxon>
        <taxon>Ochrophyta</taxon>
        <taxon>Bacillariophyta</taxon>
        <taxon>Bacillariophyceae</taxon>
        <taxon>Bacillariophycidae</taxon>
        <taxon>Bacillariales</taxon>
        <taxon>Bacillariaceae</taxon>
        <taxon>Fragilariopsis</taxon>
    </lineage>
</organism>